<evidence type="ECO:0000313" key="2">
    <source>
        <dbReference type="EMBL" id="ADD20651.1"/>
    </source>
</evidence>
<organism evidence="2">
    <name type="scientific">Glossina morsitans morsitans</name>
    <name type="common">Savannah tsetse fly</name>
    <dbReference type="NCBI Taxonomy" id="37546"/>
    <lineage>
        <taxon>Eukaryota</taxon>
        <taxon>Metazoa</taxon>
        <taxon>Ecdysozoa</taxon>
        <taxon>Arthropoda</taxon>
        <taxon>Hexapoda</taxon>
        <taxon>Insecta</taxon>
        <taxon>Pterygota</taxon>
        <taxon>Neoptera</taxon>
        <taxon>Endopterygota</taxon>
        <taxon>Diptera</taxon>
        <taxon>Brachycera</taxon>
        <taxon>Muscomorpha</taxon>
        <taxon>Hippoboscoidea</taxon>
        <taxon>Glossinidae</taxon>
        <taxon>Glossina</taxon>
    </lineage>
</organism>
<proteinExistence type="evidence at transcript level"/>
<accession>D3TSH3</accession>
<reference evidence="2" key="2">
    <citation type="submission" date="2010-01" db="EMBL/GenBank/DDBJ databases">
        <authorList>
            <consortium name="International Glossina Genome Initiative"/>
            <person name="da Silva J."/>
            <person name="Ribeiro J.M.C."/>
            <person name="Abbeele J.V."/>
            <person name="Attardo G."/>
            <person name="Hao Z."/>
            <person name="Haines L.R."/>
            <person name="Soares M.B."/>
            <person name="Berriman M."/>
            <person name="Aksoy S."/>
            <person name="Lehane M.J."/>
        </authorList>
    </citation>
    <scope>NUCLEOTIDE SEQUENCE</scope>
    <source>
        <tissue evidence="2">Salivary gland</tissue>
    </source>
</reference>
<protein>
    <submittedName>
        <fullName evidence="2">Hypothetical secreted peptide</fullName>
    </submittedName>
</protein>
<feature type="chain" id="PRO_5003051072" evidence="1">
    <location>
        <begin position="28"/>
        <end position="65"/>
    </location>
</feature>
<name>D3TSH3_GLOMM</name>
<keyword evidence="1" id="KW-0732">Signal</keyword>
<sequence>MNPLLRRNLFWFVTNLLCVLFQQITKAANDSLFFMYNVIIKILKVPFNYQIRTDLAAYKILKERD</sequence>
<feature type="signal peptide" evidence="1">
    <location>
        <begin position="1"/>
        <end position="27"/>
    </location>
</feature>
<dbReference type="AlphaFoldDB" id="D3TSH3"/>
<evidence type="ECO:0000256" key="1">
    <source>
        <dbReference type="SAM" id="SignalP"/>
    </source>
</evidence>
<dbReference type="EMBL" id="EZ424375">
    <property type="protein sequence ID" value="ADD20651.1"/>
    <property type="molecule type" value="mRNA"/>
</dbReference>
<reference evidence="2" key="1">
    <citation type="journal article" date="2010" name="BMC Genomics">
        <title>An insight into the sialome of Glossina morsitans morsitans.</title>
        <authorList>
            <person name="Alves-Silva J."/>
            <person name="Ribeiro J.M."/>
            <person name="Van Den Abbeele J."/>
            <person name="Attardo G."/>
            <person name="Hao Z."/>
            <person name="Haines L.R."/>
            <person name="Soares M.B."/>
            <person name="Berriman M."/>
            <person name="Aksoy S."/>
            <person name="Lehane M.J."/>
        </authorList>
    </citation>
    <scope>NUCLEOTIDE SEQUENCE</scope>
    <source>
        <tissue evidence="2">Salivary gland</tissue>
    </source>
</reference>